<dbReference type="InterPro" id="IPR037185">
    <property type="entry name" value="EmrE-like"/>
</dbReference>
<reference evidence="9" key="1">
    <citation type="journal article" date="2013" name="Proc. Natl. Acad. Sci. U.S.A.">
        <title>Genome structure and metabolic features in the red seaweed Chondrus crispus shed light on evolution of the Archaeplastida.</title>
        <authorList>
            <person name="Collen J."/>
            <person name="Porcel B."/>
            <person name="Carre W."/>
            <person name="Ball S.G."/>
            <person name="Chaparro C."/>
            <person name="Tonon T."/>
            <person name="Barbeyron T."/>
            <person name="Michel G."/>
            <person name="Noel B."/>
            <person name="Valentin K."/>
            <person name="Elias M."/>
            <person name="Artiguenave F."/>
            <person name="Arun A."/>
            <person name="Aury J.M."/>
            <person name="Barbosa-Neto J.F."/>
            <person name="Bothwell J.H."/>
            <person name="Bouget F.Y."/>
            <person name="Brillet L."/>
            <person name="Cabello-Hurtado F."/>
            <person name="Capella-Gutierrez S."/>
            <person name="Charrier B."/>
            <person name="Cladiere L."/>
            <person name="Cock J.M."/>
            <person name="Coelho S.M."/>
            <person name="Colleoni C."/>
            <person name="Czjzek M."/>
            <person name="Da Silva C."/>
            <person name="Delage L."/>
            <person name="Denoeud F."/>
            <person name="Deschamps P."/>
            <person name="Dittami S.M."/>
            <person name="Gabaldon T."/>
            <person name="Gachon C.M."/>
            <person name="Groisillier A."/>
            <person name="Herve C."/>
            <person name="Jabbari K."/>
            <person name="Katinka M."/>
            <person name="Kloareg B."/>
            <person name="Kowalczyk N."/>
            <person name="Labadie K."/>
            <person name="Leblanc C."/>
            <person name="Lopez P.J."/>
            <person name="McLachlan D.H."/>
            <person name="Meslet-Cladiere L."/>
            <person name="Moustafa A."/>
            <person name="Nehr Z."/>
            <person name="Nyvall Collen P."/>
            <person name="Panaud O."/>
            <person name="Partensky F."/>
            <person name="Poulain J."/>
            <person name="Rensing S.A."/>
            <person name="Rousvoal S."/>
            <person name="Samson G."/>
            <person name="Symeonidi A."/>
            <person name="Weissenbach J."/>
            <person name="Zambounis A."/>
            <person name="Wincker P."/>
            <person name="Boyen C."/>
        </authorList>
    </citation>
    <scope>NUCLEOTIDE SEQUENCE [LARGE SCALE GENOMIC DNA]</scope>
    <source>
        <strain evidence="9">cv. Stackhouse</strain>
    </source>
</reference>
<evidence type="ECO:0000313" key="9">
    <source>
        <dbReference type="Proteomes" id="UP000012073"/>
    </source>
</evidence>
<dbReference type="RefSeq" id="XP_005716321.1">
    <property type="nucleotide sequence ID" value="XM_005716264.1"/>
</dbReference>
<feature type="transmembrane region" description="Helical" evidence="6">
    <location>
        <begin position="225"/>
        <end position="247"/>
    </location>
</feature>
<feature type="region of interest" description="Disordered" evidence="5">
    <location>
        <begin position="1"/>
        <end position="38"/>
    </location>
</feature>
<feature type="transmembrane region" description="Helical" evidence="6">
    <location>
        <begin position="315"/>
        <end position="336"/>
    </location>
</feature>
<dbReference type="Gramene" id="CDF36502">
    <property type="protein sequence ID" value="CDF36502"/>
    <property type="gene ID" value="CHC_T00004747001"/>
</dbReference>
<organism evidence="8 9">
    <name type="scientific">Chondrus crispus</name>
    <name type="common">Carrageen Irish moss</name>
    <name type="synonym">Polymorpha crispa</name>
    <dbReference type="NCBI Taxonomy" id="2769"/>
    <lineage>
        <taxon>Eukaryota</taxon>
        <taxon>Rhodophyta</taxon>
        <taxon>Florideophyceae</taxon>
        <taxon>Rhodymeniophycidae</taxon>
        <taxon>Gigartinales</taxon>
        <taxon>Gigartinaceae</taxon>
        <taxon>Chondrus</taxon>
    </lineage>
</organism>
<feature type="domain" description="EamA" evidence="7">
    <location>
        <begin position="199"/>
        <end position="331"/>
    </location>
</feature>
<proteinExistence type="predicted"/>
<feature type="transmembrane region" description="Helical" evidence="6">
    <location>
        <begin position="165"/>
        <end position="185"/>
    </location>
</feature>
<feature type="transmembrane region" description="Helical" evidence="6">
    <location>
        <begin position="259"/>
        <end position="279"/>
    </location>
</feature>
<keyword evidence="3 6" id="KW-1133">Transmembrane helix</keyword>
<feature type="transmembrane region" description="Helical" evidence="6">
    <location>
        <begin position="291"/>
        <end position="309"/>
    </location>
</feature>
<dbReference type="PANTHER" id="PTHR22911:SF6">
    <property type="entry name" value="SOLUTE CARRIER FAMILY 35 MEMBER G1"/>
    <property type="match status" value="1"/>
</dbReference>
<sequence length="340" mass="36418">MSPPSTLPLPLVSSPNPPDSKATWETTPLLPPVEDPEPSSELTGYILMALSTLGYSGMSFFTHVGESKYGFSPVSSIFIRSVLHTFLTVLYLLCLVDIPQMFARFTRRQLFLLLARGVIGTIGMLCVYISLSKLPVGDAISIFFCYPVITMLLSGVFLGETITRMDGLTALISFTGIILIARPGFNDPESLISHTDRFIGSFTAVAGAFSASIAYVIVRGLGKSIHYVTSVLSLSSLCLLASVLLGGSIGPAGMQENKKGVMCITLAAFFAFAGQMCLNKGLQHCRAGRGALIRNVDVPVLYILGLLFLGEKITWFSLLGTCCVLTATAVIGLRAIRAAR</sequence>
<protein>
    <recommendedName>
        <fullName evidence="7">EamA domain-containing protein</fullName>
    </recommendedName>
</protein>
<keyword evidence="9" id="KW-1185">Reference proteome</keyword>
<feature type="transmembrane region" description="Helical" evidence="6">
    <location>
        <begin position="197"/>
        <end position="218"/>
    </location>
</feature>
<dbReference type="GO" id="GO:0016020">
    <property type="term" value="C:membrane"/>
    <property type="evidence" value="ECO:0007669"/>
    <property type="project" value="UniProtKB-SubCell"/>
</dbReference>
<keyword evidence="4 6" id="KW-0472">Membrane</keyword>
<dbReference type="GeneID" id="17324037"/>
<keyword evidence="2 6" id="KW-0812">Transmembrane</keyword>
<feature type="transmembrane region" description="Helical" evidence="6">
    <location>
        <begin position="110"/>
        <end position="131"/>
    </location>
</feature>
<evidence type="ECO:0000256" key="4">
    <source>
        <dbReference type="ARBA" id="ARBA00023136"/>
    </source>
</evidence>
<evidence type="ECO:0000256" key="1">
    <source>
        <dbReference type="ARBA" id="ARBA00004141"/>
    </source>
</evidence>
<dbReference type="Pfam" id="PF00892">
    <property type="entry name" value="EamA"/>
    <property type="match status" value="2"/>
</dbReference>
<dbReference type="SUPFAM" id="SSF103481">
    <property type="entry name" value="Multidrug resistance efflux transporter EmrE"/>
    <property type="match status" value="2"/>
</dbReference>
<dbReference type="EMBL" id="HG001781">
    <property type="protein sequence ID" value="CDF36502.1"/>
    <property type="molecule type" value="Genomic_DNA"/>
</dbReference>
<dbReference type="Proteomes" id="UP000012073">
    <property type="component" value="Unassembled WGS sequence"/>
</dbReference>
<evidence type="ECO:0000256" key="2">
    <source>
        <dbReference type="ARBA" id="ARBA00022692"/>
    </source>
</evidence>
<dbReference type="PhylomeDB" id="R7QDD5"/>
<dbReference type="OMA" id="VEIFMGI"/>
<dbReference type="InterPro" id="IPR000620">
    <property type="entry name" value="EamA_dom"/>
</dbReference>
<dbReference type="KEGG" id="ccp:CHC_T00004747001"/>
<accession>R7QDD5</accession>
<evidence type="ECO:0000313" key="8">
    <source>
        <dbReference type="EMBL" id="CDF36502.1"/>
    </source>
</evidence>
<dbReference type="TCDB" id="2.A.7.28.10">
    <property type="family name" value="the drug/metabolite transporter (dmt) superfamily"/>
</dbReference>
<evidence type="ECO:0000256" key="6">
    <source>
        <dbReference type="SAM" id="Phobius"/>
    </source>
</evidence>
<evidence type="ECO:0000256" key="3">
    <source>
        <dbReference type="ARBA" id="ARBA00022989"/>
    </source>
</evidence>
<dbReference type="AlphaFoldDB" id="R7QDD5"/>
<gene>
    <name evidence="8" type="ORF">CHC_T00004747001</name>
</gene>
<evidence type="ECO:0000259" key="7">
    <source>
        <dbReference type="Pfam" id="PF00892"/>
    </source>
</evidence>
<dbReference type="OrthoDB" id="306876at2759"/>
<name>R7QDD5_CHOCR</name>
<feature type="domain" description="EamA" evidence="7">
    <location>
        <begin position="43"/>
        <end position="181"/>
    </location>
</feature>
<evidence type="ECO:0000256" key="5">
    <source>
        <dbReference type="SAM" id="MobiDB-lite"/>
    </source>
</evidence>
<dbReference type="PANTHER" id="PTHR22911">
    <property type="entry name" value="ACYL-MALONYL CONDENSING ENZYME-RELATED"/>
    <property type="match status" value="1"/>
</dbReference>
<feature type="transmembrane region" description="Helical" evidence="6">
    <location>
        <begin position="137"/>
        <end position="158"/>
    </location>
</feature>
<feature type="transmembrane region" description="Helical" evidence="6">
    <location>
        <begin position="77"/>
        <end position="98"/>
    </location>
</feature>
<comment type="subcellular location">
    <subcellularLocation>
        <location evidence="1">Membrane</location>
        <topology evidence="1">Multi-pass membrane protein</topology>
    </subcellularLocation>
</comment>